<dbReference type="HAMAP" id="MF_01930">
    <property type="entry name" value="PurN"/>
    <property type="match status" value="1"/>
</dbReference>
<dbReference type="OrthoDB" id="9806170at2"/>
<dbReference type="EMBL" id="RHHQ01000024">
    <property type="protein sequence ID" value="RNB81013.1"/>
    <property type="molecule type" value="Genomic_DNA"/>
</dbReference>
<feature type="binding site" evidence="6">
    <location>
        <position position="109"/>
    </location>
    <ligand>
        <name>(6R)-10-formyltetrahydrofolate</name>
        <dbReference type="ChEBI" id="CHEBI:195366"/>
    </ligand>
</feature>
<dbReference type="Gene3D" id="3.40.50.170">
    <property type="entry name" value="Formyl transferase, N-terminal domain"/>
    <property type="match status" value="1"/>
</dbReference>
<organism evidence="8 9">
    <name type="scientific">Brevibacillus fluminis</name>
    <dbReference type="NCBI Taxonomy" id="511487"/>
    <lineage>
        <taxon>Bacteria</taxon>
        <taxon>Bacillati</taxon>
        <taxon>Bacillota</taxon>
        <taxon>Bacilli</taxon>
        <taxon>Bacillales</taxon>
        <taxon>Paenibacillaceae</taxon>
        <taxon>Brevibacillus</taxon>
    </lineage>
</organism>
<evidence type="ECO:0000256" key="2">
    <source>
        <dbReference type="ARBA" id="ARBA00022679"/>
    </source>
</evidence>
<feature type="domain" description="Formyl transferase N-terminal" evidence="7">
    <location>
        <begin position="3"/>
        <end position="184"/>
    </location>
</feature>
<name>A0A3M8CZ68_9BACL</name>
<dbReference type="GO" id="GO:0004644">
    <property type="term" value="F:phosphoribosylglycinamide formyltransferase activity"/>
    <property type="evidence" value="ECO:0007669"/>
    <property type="project" value="UniProtKB-UniRule"/>
</dbReference>
<keyword evidence="2 6" id="KW-0808">Transferase</keyword>
<feature type="binding site" evidence="6">
    <location>
        <begin position="92"/>
        <end position="95"/>
    </location>
    <ligand>
        <name>(6R)-10-formyltetrahydrofolate</name>
        <dbReference type="ChEBI" id="CHEBI:195366"/>
    </ligand>
</feature>
<keyword evidence="9" id="KW-1185">Reference proteome</keyword>
<evidence type="ECO:0000256" key="5">
    <source>
        <dbReference type="ARBA" id="ARBA00047664"/>
    </source>
</evidence>
<reference evidence="8 9" key="1">
    <citation type="submission" date="2018-10" db="EMBL/GenBank/DDBJ databases">
        <title>Phylogenomics of Brevibacillus.</title>
        <authorList>
            <person name="Dunlap C."/>
        </authorList>
    </citation>
    <scope>NUCLEOTIDE SEQUENCE [LARGE SCALE GENOMIC DNA]</scope>
    <source>
        <strain evidence="8 9">JCM 15716</strain>
    </source>
</reference>
<dbReference type="SUPFAM" id="SSF53328">
    <property type="entry name" value="Formyltransferase"/>
    <property type="match status" value="1"/>
</dbReference>
<gene>
    <name evidence="6 8" type="primary">purN</name>
    <name evidence="8" type="ORF">EDM56_26855</name>
</gene>
<feature type="binding site" evidence="6">
    <location>
        <begin position="13"/>
        <end position="15"/>
    </location>
    <ligand>
        <name>N(1)-(5-phospho-beta-D-ribosyl)glycinamide</name>
        <dbReference type="ChEBI" id="CHEBI:143788"/>
    </ligand>
</feature>
<dbReference type="InterPro" id="IPR036477">
    <property type="entry name" value="Formyl_transf_N_sf"/>
</dbReference>
<protein>
    <recommendedName>
        <fullName evidence="6">Phosphoribosylglycinamide formyltransferase</fullName>
        <ecNumber evidence="6">2.1.2.2</ecNumber>
    </recommendedName>
    <alternativeName>
        <fullName evidence="6">5'-phosphoribosylglycinamide transformylase</fullName>
    </alternativeName>
    <alternativeName>
        <fullName evidence="6">GAR transformylase</fullName>
        <shortName evidence="6">GART</shortName>
    </alternativeName>
</protein>
<evidence type="ECO:0000256" key="6">
    <source>
        <dbReference type="HAMAP-Rule" id="MF_01930"/>
    </source>
</evidence>
<dbReference type="GO" id="GO:0006189">
    <property type="term" value="P:'de novo' IMP biosynthetic process"/>
    <property type="evidence" value="ECO:0007669"/>
    <property type="project" value="UniProtKB-UniRule"/>
</dbReference>
<evidence type="ECO:0000256" key="4">
    <source>
        <dbReference type="ARBA" id="ARBA00038440"/>
    </source>
</evidence>
<dbReference type="EC" id="2.1.2.2" evidence="6"/>
<dbReference type="PROSITE" id="PS00373">
    <property type="entry name" value="GART"/>
    <property type="match status" value="1"/>
</dbReference>
<dbReference type="InterPro" id="IPR001555">
    <property type="entry name" value="GART_AS"/>
</dbReference>
<comment type="function">
    <text evidence="6">Catalyzes the transfer of a formyl group from 10-formyltetrahydrofolate to 5-phospho-ribosyl-glycinamide (GAR), producing 5-phospho-ribosyl-N-formylglycinamide (FGAR) and tetrahydrofolate.</text>
</comment>
<comment type="similarity">
    <text evidence="4 6">Belongs to the GART family.</text>
</comment>
<sequence>MVKKLAVFASGNGSNFEAIATAIADGRLQGAEIALLICDKPSAYVLERAARLGVPAFAFDPKAYDGKAAFEAVIVEKLQALDISLVVLAGYMRLVGEVLLSAYEGRIINLHPSLLPAFTGKDAIGQALEYGVKVTGVTVHFVDAGLDTGPIIAQLPVIVEQGDTHDSLAERIHRVEHELLIGVIQKIVDGKIGATGRLVRELG</sequence>
<evidence type="ECO:0000259" key="7">
    <source>
        <dbReference type="Pfam" id="PF00551"/>
    </source>
</evidence>
<dbReference type="AlphaFoldDB" id="A0A3M8CZ68"/>
<dbReference type="GO" id="GO:0005829">
    <property type="term" value="C:cytosol"/>
    <property type="evidence" value="ECO:0007669"/>
    <property type="project" value="TreeGrafter"/>
</dbReference>
<evidence type="ECO:0000313" key="8">
    <source>
        <dbReference type="EMBL" id="RNB81013.1"/>
    </source>
</evidence>
<evidence type="ECO:0000313" key="9">
    <source>
        <dbReference type="Proteomes" id="UP000271031"/>
    </source>
</evidence>
<accession>A0A3M8CZ68</accession>
<feature type="site" description="Raises pKa of active site His" evidence="6">
    <location>
        <position position="147"/>
    </location>
</feature>
<dbReference type="InterPro" id="IPR004607">
    <property type="entry name" value="GART"/>
</dbReference>
<dbReference type="CDD" id="cd08645">
    <property type="entry name" value="FMT_core_GART"/>
    <property type="match status" value="1"/>
</dbReference>
<dbReference type="NCBIfam" id="TIGR00639">
    <property type="entry name" value="PurN"/>
    <property type="match status" value="1"/>
</dbReference>
<dbReference type="UniPathway" id="UPA00074">
    <property type="reaction ID" value="UER00126"/>
</dbReference>
<dbReference type="PANTHER" id="PTHR43369">
    <property type="entry name" value="PHOSPHORIBOSYLGLYCINAMIDE FORMYLTRANSFERASE"/>
    <property type="match status" value="1"/>
</dbReference>
<comment type="pathway">
    <text evidence="1 6">Purine metabolism; IMP biosynthesis via de novo pathway; N(2)-formyl-N(1)-(5-phospho-D-ribosyl)glycinamide from N(1)-(5-phospho-D-ribosyl)glycinamide (10-formyl THF route): step 1/1.</text>
</comment>
<dbReference type="InterPro" id="IPR002376">
    <property type="entry name" value="Formyl_transf_N"/>
</dbReference>
<dbReference type="PANTHER" id="PTHR43369:SF2">
    <property type="entry name" value="PHOSPHORIBOSYLGLYCINAMIDE FORMYLTRANSFERASE"/>
    <property type="match status" value="1"/>
</dbReference>
<keyword evidence="3 6" id="KW-0658">Purine biosynthesis</keyword>
<dbReference type="FunFam" id="3.40.50.170:FF:000007">
    <property type="entry name" value="Phosphoribosylglycinamide formyltransferase"/>
    <property type="match status" value="1"/>
</dbReference>
<evidence type="ECO:0000256" key="1">
    <source>
        <dbReference type="ARBA" id="ARBA00005054"/>
    </source>
</evidence>
<feature type="binding site" evidence="6">
    <location>
        <position position="67"/>
    </location>
    <ligand>
        <name>(6R)-10-formyltetrahydrofolate</name>
        <dbReference type="ChEBI" id="CHEBI:195366"/>
    </ligand>
</feature>
<dbReference type="Proteomes" id="UP000271031">
    <property type="component" value="Unassembled WGS sequence"/>
</dbReference>
<feature type="active site" description="Proton donor" evidence="6">
    <location>
        <position position="111"/>
    </location>
</feature>
<evidence type="ECO:0000256" key="3">
    <source>
        <dbReference type="ARBA" id="ARBA00022755"/>
    </source>
</evidence>
<dbReference type="Pfam" id="PF00551">
    <property type="entry name" value="Formyl_trans_N"/>
    <property type="match status" value="1"/>
</dbReference>
<comment type="caution">
    <text evidence="8">The sequence shown here is derived from an EMBL/GenBank/DDBJ whole genome shotgun (WGS) entry which is preliminary data.</text>
</comment>
<comment type="catalytic activity">
    <reaction evidence="5 6">
        <text>N(1)-(5-phospho-beta-D-ribosyl)glycinamide + (6R)-10-formyltetrahydrofolate = N(2)-formyl-N(1)-(5-phospho-beta-D-ribosyl)glycinamide + (6S)-5,6,7,8-tetrahydrofolate + H(+)</text>
        <dbReference type="Rhea" id="RHEA:15053"/>
        <dbReference type="ChEBI" id="CHEBI:15378"/>
        <dbReference type="ChEBI" id="CHEBI:57453"/>
        <dbReference type="ChEBI" id="CHEBI:143788"/>
        <dbReference type="ChEBI" id="CHEBI:147286"/>
        <dbReference type="ChEBI" id="CHEBI:195366"/>
        <dbReference type="EC" id="2.1.2.2"/>
    </reaction>
</comment>
<proteinExistence type="inferred from homology"/>